<proteinExistence type="predicted"/>
<dbReference type="SUPFAM" id="SSF53335">
    <property type="entry name" value="S-adenosyl-L-methionine-dependent methyltransferases"/>
    <property type="match status" value="1"/>
</dbReference>
<protein>
    <submittedName>
        <fullName evidence="1">SAM-dependent methyltransferase</fullName>
    </submittedName>
</protein>
<dbReference type="EMBL" id="MU865024">
    <property type="protein sequence ID" value="KAK4459916.1"/>
    <property type="molecule type" value="Genomic_DNA"/>
</dbReference>
<dbReference type="Gene3D" id="3.40.50.150">
    <property type="entry name" value="Vaccinia Virus protein VP39"/>
    <property type="match status" value="1"/>
</dbReference>
<reference evidence="1" key="1">
    <citation type="journal article" date="2023" name="Mol. Phylogenet. Evol.">
        <title>Genome-scale phylogeny and comparative genomics of the fungal order Sordariales.</title>
        <authorList>
            <person name="Hensen N."/>
            <person name="Bonometti L."/>
            <person name="Westerberg I."/>
            <person name="Brannstrom I.O."/>
            <person name="Guillou S."/>
            <person name="Cros-Aarteil S."/>
            <person name="Calhoun S."/>
            <person name="Haridas S."/>
            <person name="Kuo A."/>
            <person name="Mondo S."/>
            <person name="Pangilinan J."/>
            <person name="Riley R."/>
            <person name="LaButti K."/>
            <person name="Andreopoulos B."/>
            <person name="Lipzen A."/>
            <person name="Chen C."/>
            <person name="Yan M."/>
            <person name="Daum C."/>
            <person name="Ng V."/>
            <person name="Clum A."/>
            <person name="Steindorff A."/>
            <person name="Ohm R.A."/>
            <person name="Martin F."/>
            <person name="Silar P."/>
            <person name="Natvig D.O."/>
            <person name="Lalanne C."/>
            <person name="Gautier V."/>
            <person name="Ament-Velasquez S.L."/>
            <person name="Kruys A."/>
            <person name="Hutchinson M.I."/>
            <person name="Powell A.J."/>
            <person name="Barry K."/>
            <person name="Miller A.N."/>
            <person name="Grigoriev I.V."/>
            <person name="Debuchy R."/>
            <person name="Gladieux P."/>
            <person name="Hiltunen Thoren M."/>
            <person name="Johannesson H."/>
        </authorList>
    </citation>
    <scope>NUCLEOTIDE SEQUENCE</scope>
    <source>
        <strain evidence="1">PSN324</strain>
    </source>
</reference>
<evidence type="ECO:0000313" key="2">
    <source>
        <dbReference type="Proteomes" id="UP001321749"/>
    </source>
</evidence>
<dbReference type="AlphaFoldDB" id="A0AAV9HJ86"/>
<dbReference type="InterPro" id="IPR029063">
    <property type="entry name" value="SAM-dependent_MTases_sf"/>
</dbReference>
<name>A0AAV9HJ86_9PEZI</name>
<dbReference type="GO" id="GO:0008168">
    <property type="term" value="F:methyltransferase activity"/>
    <property type="evidence" value="ECO:0007669"/>
    <property type="project" value="UniProtKB-KW"/>
</dbReference>
<reference evidence="1" key="2">
    <citation type="submission" date="2023-06" db="EMBL/GenBank/DDBJ databases">
        <authorList>
            <consortium name="Lawrence Berkeley National Laboratory"/>
            <person name="Mondo S.J."/>
            <person name="Hensen N."/>
            <person name="Bonometti L."/>
            <person name="Westerberg I."/>
            <person name="Brannstrom I.O."/>
            <person name="Guillou S."/>
            <person name="Cros-Aarteil S."/>
            <person name="Calhoun S."/>
            <person name="Haridas S."/>
            <person name="Kuo A."/>
            <person name="Pangilinan J."/>
            <person name="Riley R."/>
            <person name="Labutti K."/>
            <person name="Andreopoulos B."/>
            <person name="Lipzen A."/>
            <person name="Chen C."/>
            <person name="Yanf M."/>
            <person name="Daum C."/>
            <person name="Ng V."/>
            <person name="Clum A."/>
            <person name="Steindorff A."/>
            <person name="Ohm R."/>
            <person name="Martin F."/>
            <person name="Silar P."/>
            <person name="Natvig D."/>
            <person name="Lalanne C."/>
            <person name="Gautier V."/>
            <person name="Ament-Velasquez S.L."/>
            <person name="Kruys A."/>
            <person name="Hutchinson M.I."/>
            <person name="Powell A.J."/>
            <person name="Barry K."/>
            <person name="Miller A.N."/>
            <person name="Grigoriev I.V."/>
            <person name="Debuchy R."/>
            <person name="Gladieux P."/>
            <person name="Thoren M.H."/>
            <person name="Johannesson H."/>
        </authorList>
    </citation>
    <scope>NUCLEOTIDE SEQUENCE</scope>
    <source>
        <strain evidence="1">PSN324</strain>
    </source>
</reference>
<sequence length="322" mass="34299">MSSPVQSVLPLSSASKIAGYHIPPATGHTPTTQSIELSQAVHRINLINAWGSAAIYPGSQILELGCGQGTCTAVLAEAVVPQSQDSASGHVTALDPAPSTYGAPFTLGQAQSHLLTSSSVPEGVRSAITFHLEADLFSFLSREENKDAKWDTVVLAHCIWYFPSAVEVLESILLELKGRAKRVCIAEYALQASEPKAAPHVLTALARAALEAHKPNSTENIQGLVSPGGIKEVAVRTGWKVEQEAVVVPEKDLSDGYWEAGGVVSVEFVNEIDRDVEDERVKNMLRAARDATVAAVNMVGGVKEVRTMDVWAATLVRAGEQD</sequence>
<keyword evidence="2" id="KW-1185">Reference proteome</keyword>
<dbReference type="Proteomes" id="UP001321749">
    <property type="component" value="Unassembled WGS sequence"/>
</dbReference>
<keyword evidence="1" id="KW-0808">Transferase</keyword>
<dbReference type="GO" id="GO:0032259">
    <property type="term" value="P:methylation"/>
    <property type="evidence" value="ECO:0007669"/>
    <property type="project" value="UniProtKB-KW"/>
</dbReference>
<keyword evidence="1" id="KW-0489">Methyltransferase</keyword>
<gene>
    <name evidence="1" type="ORF">QBC42DRAFT_230724</name>
</gene>
<evidence type="ECO:0000313" key="1">
    <source>
        <dbReference type="EMBL" id="KAK4459916.1"/>
    </source>
</evidence>
<comment type="caution">
    <text evidence="1">The sequence shown here is derived from an EMBL/GenBank/DDBJ whole genome shotgun (WGS) entry which is preliminary data.</text>
</comment>
<dbReference type="CDD" id="cd02440">
    <property type="entry name" value="AdoMet_MTases"/>
    <property type="match status" value="1"/>
</dbReference>
<accession>A0AAV9HJ86</accession>
<organism evidence="1 2">
    <name type="scientific">Cladorrhinum samala</name>
    <dbReference type="NCBI Taxonomy" id="585594"/>
    <lineage>
        <taxon>Eukaryota</taxon>
        <taxon>Fungi</taxon>
        <taxon>Dikarya</taxon>
        <taxon>Ascomycota</taxon>
        <taxon>Pezizomycotina</taxon>
        <taxon>Sordariomycetes</taxon>
        <taxon>Sordariomycetidae</taxon>
        <taxon>Sordariales</taxon>
        <taxon>Podosporaceae</taxon>
        <taxon>Cladorrhinum</taxon>
    </lineage>
</organism>